<evidence type="ECO:0000313" key="7">
    <source>
        <dbReference type="Proteomes" id="UP000094828"/>
    </source>
</evidence>
<dbReference type="PRINTS" id="PR00455">
    <property type="entry name" value="HTHTETR"/>
</dbReference>
<keyword evidence="2 4" id="KW-0238">DNA-binding</keyword>
<dbReference type="Gene3D" id="1.10.357.10">
    <property type="entry name" value="Tetracycline Repressor, domain 2"/>
    <property type="match status" value="1"/>
</dbReference>
<feature type="domain" description="HTH tetR-type" evidence="5">
    <location>
        <begin position="10"/>
        <end position="70"/>
    </location>
</feature>
<dbReference type="InterPro" id="IPR036271">
    <property type="entry name" value="Tet_transcr_reg_TetR-rel_C_sf"/>
</dbReference>
<dbReference type="PROSITE" id="PS50977">
    <property type="entry name" value="HTH_TETR_2"/>
    <property type="match status" value="1"/>
</dbReference>
<evidence type="ECO:0000256" key="1">
    <source>
        <dbReference type="ARBA" id="ARBA00023015"/>
    </source>
</evidence>
<dbReference type="Pfam" id="PF13305">
    <property type="entry name" value="TetR_C_33"/>
    <property type="match status" value="1"/>
</dbReference>
<gene>
    <name evidence="6" type="ORF">A6X21_14325</name>
</gene>
<dbReference type="RefSeq" id="WP_068853146.1">
    <property type="nucleotide sequence ID" value="NZ_LYDR01000158.1"/>
</dbReference>
<comment type="caution">
    <text evidence="6">The sequence shown here is derived from an EMBL/GenBank/DDBJ whole genome shotgun (WGS) entry which is preliminary data.</text>
</comment>
<dbReference type="InterPro" id="IPR050109">
    <property type="entry name" value="HTH-type_TetR-like_transc_reg"/>
</dbReference>
<keyword evidence="3" id="KW-0804">Transcription</keyword>
<keyword evidence="7" id="KW-1185">Reference proteome</keyword>
<accession>A0A1C3E459</accession>
<dbReference type="InterPro" id="IPR001647">
    <property type="entry name" value="HTH_TetR"/>
</dbReference>
<dbReference type="AlphaFoldDB" id="A0A1C3E459"/>
<evidence type="ECO:0000256" key="3">
    <source>
        <dbReference type="ARBA" id="ARBA00023163"/>
    </source>
</evidence>
<dbReference type="PANTHER" id="PTHR30055:SF220">
    <property type="entry name" value="TETR-FAMILY REGULATORY PROTEIN"/>
    <property type="match status" value="1"/>
</dbReference>
<protein>
    <recommendedName>
        <fullName evidence="5">HTH tetR-type domain-containing protein</fullName>
    </recommendedName>
</protein>
<dbReference type="SUPFAM" id="SSF48498">
    <property type="entry name" value="Tetracyclin repressor-like, C-terminal domain"/>
    <property type="match status" value="1"/>
</dbReference>
<evidence type="ECO:0000259" key="5">
    <source>
        <dbReference type="PROSITE" id="PS50977"/>
    </source>
</evidence>
<dbReference type="GO" id="GO:0003700">
    <property type="term" value="F:DNA-binding transcription factor activity"/>
    <property type="evidence" value="ECO:0007669"/>
    <property type="project" value="TreeGrafter"/>
</dbReference>
<dbReference type="GO" id="GO:0000976">
    <property type="term" value="F:transcription cis-regulatory region binding"/>
    <property type="evidence" value="ECO:0007669"/>
    <property type="project" value="TreeGrafter"/>
</dbReference>
<dbReference type="Pfam" id="PF00440">
    <property type="entry name" value="TetR_N"/>
    <property type="match status" value="1"/>
</dbReference>
<dbReference type="InterPro" id="IPR025996">
    <property type="entry name" value="MT1864/Rv1816-like_C"/>
</dbReference>
<evidence type="ECO:0000256" key="2">
    <source>
        <dbReference type="ARBA" id="ARBA00023125"/>
    </source>
</evidence>
<dbReference type="STRING" id="1841610.A6X21_14325"/>
<keyword evidence="1" id="KW-0805">Transcription regulation</keyword>
<proteinExistence type="predicted"/>
<name>A0A1C3E459_9PLAN</name>
<evidence type="ECO:0000256" key="4">
    <source>
        <dbReference type="PROSITE-ProRule" id="PRU00335"/>
    </source>
</evidence>
<organism evidence="6 7">
    <name type="scientific">Planctopirus hydrillae</name>
    <dbReference type="NCBI Taxonomy" id="1841610"/>
    <lineage>
        <taxon>Bacteria</taxon>
        <taxon>Pseudomonadati</taxon>
        <taxon>Planctomycetota</taxon>
        <taxon>Planctomycetia</taxon>
        <taxon>Planctomycetales</taxon>
        <taxon>Planctomycetaceae</taxon>
        <taxon>Planctopirus</taxon>
    </lineage>
</organism>
<dbReference type="Proteomes" id="UP000094828">
    <property type="component" value="Unassembled WGS sequence"/>
</dbReference>
<dbReference type="InterPro" id="IPR009057">
    <property type="entry name" value="Homeodomain-like_sf"/>
</dbReference>
<evidence type="ECO:0000313" key="6">
    <source>
        <dbReference type="EMBL" id="ODA28035.1"/>
    </source>
</evidence>
<dbReference type="SUPFAM" id="SSF46689">
    <property type="entry name" value="Homeodomain-like"/>
    <property type="match status" value="1"/>
</dbReference>
<feature type="DNA-binding region" description="H-T-H motif" evidence="4">
    <location>
        <begin position="33"/>
        <end position="52"/>
    </location>
</feature>
<reference evidence="6 7" key="1">
    <citation type="submission" date="2016-05" db="EMBL/GenBank/DDBJ databases">
        <title>Genomic and physiological characterization of Planctopirus sp. isolated from fresh water lake.</title>
        <authorList>
            <person name="Subhash Y."/>
            <person name="Ramana C."/>
        </authorList>
    </citation>
    <scope>NUCLEOTIDE SEQUENCE [LARGE SCALE GENOMIC DNA]</scope>
    <source>
        <strain evidence="6 7">JC280</strain>
    </source>
</reference>
<dbReference type="EMBL" id="LYDR01000158">
    <property type="protein sequence ID" value="ODA28035.1"/>
    <property type="molecule type" value="Genomic_DNA"/>
</dbReference>
<dbReference type="PANTHER" id="PTHR30055">
    <property type="entry name" value="HTH-TYPE TRANSCRIPTIONAL REGULATOR RUTR"/>
    <property type="match status" value="1"/>
</dbReference>
<sequence length="223" mass="24238">MAKSQAYHHGDLRRALLDAALKLITEQGVDKFTLRETARAAGVSHNAPYRHFPSRSHLLGELAVEGHGMLREQLLKAIEASDGTPLEKLLAIGVGYAEFAMQRPAMFRVMFSSEAARDESAALQMERGKTFGMLELELAHCVTAGVLSCESTSDAALAGWAAMHGISFLFIDGGMQDRPLTGGRSTKQIARMVLETLVFGLRQNGTTISAQPETTKPLRKAKK</sequence>